<dbReference type="Proteomes" id="UP000051952">
    <property type="component" value="Unassembled WGS sequence"/>
</dbReference>
<gene>
    <name evidence="2" type="ORF">BSAL_13645</name>
</gene>
<accession>A0A0S4JDC6</accession>
<organism evidence="2 3">
    <name type="scientific">Bodo saltans</name>
    <name type="common">Flagellated protozoan</name>
    <dbReference type="NCBI Taxonomy" id="75058"/>
    <lineage>
        <taxon>Eukaryota</taxon>
        <taxon>Discoba</taxon>
        <taxon>Euglenozoa</taxon>
        <taxon>Kinetoplastea</taxon>
        <taxon>Metakinetoplastina</taxon>
        <taxon>Eubodonida</taxon>
        <taxon>Bodonidae</taxon>
        <taxon>Bodo</taxon>
    </lineage>
</organism>
<evidence type="ECO:0000313" key="3">
    <source>
        <dbReference type="Proteomes" id="UP000051952"/>
    </source>
</evidence>
<proteinExistence type="predicted"/>
<feature type="region of interest" description="Disordered" evidence="1">
    <location>
        <begin position="44"/>
        <end position="66"/>
    </location>
</feature>
<keyword evidence="3" id="KW-1185">Reference proteome</keyword>
<dbReference type="VEuPathDB" id="TriTrypDB:BSAL_13645"/>
<feature type="region of interest" description="Disordered" evidence="1">
    <location>
        <begin position="85"/>
        <end position="114"/>
    </location>
</feature>
<dbReference type="AlphaFoldDB" id="A0A0S4JDC6"/>
<feature type="region of interest" description="Disordered" evidence="1">
    <location>
        <begin position="395"/>
        <end position="440"/>
    </location>
</feature>
<name>A0A0S4JDC6_BODSA</name>
<feature type="compositionally biased region" description="Polar residues" evidence="1">
    <location>
        <begin position="337"/>
        <end position="348"/>
    </location>
</feature>
<feature type="compositionally biased region" description="Pro residues" evidence="1">
    <location>
        <begin position="360"/>
        <end position="377"/>
    </location>
</feature>
<sequence>MATSKSVVPTPPELDWGILSTLVHLSNADKIPLPMILKVAKDFSPSKNDEQRGANEGGARRSSRFFTISKRGRTIADFTSIHNEKLHSPQSAKSQQSSSYSPFQNRGGSANSTEEQARLPNYLVNPHSAVLFGTTAAQNKNSGRRQSTIATTRKRSSIFDLVTHMQLMKGAGHSNHEDTHEFRSSTFTRAGLNVQKLRNFEALSDERERTVRKQIAEESSGMKDDVNHESQLFSVSYVTPRLIARGGVDGEEVFDPKHPKQPECMRNLLERRQKLSSSPGPQNDHRETSEDVDWTGQQVHSIPHPPPPATTVEQRKGDVKRVTSPPLKRYELALVTQGPQSAPSTSLPSPHRENGAKCPPLTPKMPVPSYPMPPSPRRPQAHPMLRRNMKSKLLHPAAEGSSTSSPLNPFQDHSASFDSNHGTRSHREARGNNGSSYATSVGVRELGAEVALSGGGQHGRQLASEAYTLFDRVDSRAWS</sequence>
<evidence type="ECO:0000256" key="1">
    <source>
        <dbReference type="SAM" id="MobiDB-lite"/>
    </source>
</evidence>
<dbReference type="EMBL" id="CYKH01001615">
    <property type="protein sequence ID" value="CUG88090.1"/>
    <property type="molecule type" value="Genomic_DNA"/>
</dbReference>
<feature type="compositionally biased region" description="Polar residues" evidence="1">
    <location>
        <begin position="400"/>
        <end position="422"/>
    </location>
</feature>
<feature type="region of interest" description="Disordered" evidence="1">
    <location>
        <begin position="273"/>
        <end position="382"/>
    </location>
</feature>
<reference evidence="3" key="1">
    <citation type="submission" date="2015-09" db="EMBL/GenBank/DDBJ databases">
        <authorList>
            <consortium name="Pathogen Informatics"/>
        </authorList>
    </citation>
    <scope>NUCLEOTIDE SEQUENCE [LARGE SCALE GENOMIC DNA]</scope>
    <source>
        <strain evidence="3">Lake Konstanz</strain>
    </source>
</reference>
<evidence type="ECO:0000313" key="2">
    <source>
        <dbReference type="EMBL" id="CUG88090.1"/>
    </source>
</evidence>
<protein>
    <submittedName>
        <fullName evidence="2">Uncharacterized protein</fullName>
    </submittedName>
</protein>
<feature type="compositionally biased region" description="Low complexity" evidence="1">
    <location>
        <begin position="88"/>
        <end position="104"/>
    </location>
</feature>